<gene>
    <name evidence="1" type="ORF">GGQ72_001256</name>
</gene>
<protein>
    <submittedName>
        <fullName evidence="1">Uncharacterized protein</fullName>
    </submittedName>
</protein>
<comment type="caution">
    <text evidence="1">The sequence shown here is derived from an EMBL/GenBank/DDBJ whole genome shotgun (WGS) entry which is preliminary data.</text>
</comment>
<evidence type="ECO:0000313" key="2">
    <source>
        <dbReference type="Proteomes" id="UP000519897"/>
    </source>
</evidence>
<accession>A0A7W6LEK3</accession>
<dbReference type="EMBL" id="JACIEC010000001">
    <property type="protein sequence ID" value="MBB4142757.1"/>
    <property type="molecule type" value="Genomic_DNA"/>
</dbReference>
<sequence length="62" mass="6814">MGKVFLAANYVSASGSLFTPAELENSGHLQIVYLQDSGVYEEIEVQARMISKEEVGEYAKTN</sequence>
<proteinExistence type="predicted"/>
<dbReference type="AlphaFoldDB" id="A0A7W6LEK3"/>
<evidence type="ECO:0000313" key="1">
    <source>
        <dbReference type="EMBL" id="MBB4142757.1"/>
    </source>
</evidence>
<name>A0A7W6LEK3_9HYPH</name>
<keyword evidence="2" id="KW-1185">Reference proteome</keyword>
<dbReference type="RefSeq" id="WP_165136708.1">
    <property type="nucleotide sequence ID" value="NZ_CP049250.1"/>
</dbReference>
<reference evidence="1 2" key="1">
    <citation type="submission" date="2020-08" db="EMBL/GenBank/DDBJ databases">
        <title>Genomic Encyclopedia of Type Strains, Phase IV (KMG-IV): sequencing the most valuable type-strain genomes for metagenomic binning, comparative biology and taxonomic classification.</title>
        <authorList>
            <person name="Goeker M."/>
        </authorList>
    </citation>
    <scope>NUCLEOTIDE SEQUENCE [LARGE SCALE GENOMIC DNA]</scope>
    <source>
        <strain evidence="1 2">DSM 29514</strain>
    </source>
</reference>
<dbReference type="Proteomes" id="UP000519897">
    <property type="component" value="Unassembled WGS sequence"/>
</dbReference>
<organism evidence="1 2">
    <name type="scientific">Rhizobium rhizoryzae</name>
    <dbReference type="NCBI Taxonomy" id="451876"/>
    <lineage>
        <taxon>Bacteria</taxon>
        <taxon>Pseudomonadati</taxon>
        <taxon>Pseudomonadota</taxon>
        <taxon>Alphaproteobacteria</taxon>
        <taxon>Hyphomicrobiales</taxon>
        <taxon>Rhizobiaceae</taxon>
        <taxon>Rhizobium/Agrobacterium group</taxon>
        <taxon>Rhizobium</taxon>
    </lineage>
</organism>